<dbReference type="GO" id="GO:0046274">
    <property type="term" value="P:lignin catabolic process"/>
    <property type="evidence" value="ECO:0007669"/>
    <property type="project" value="UniProtKB-KW"/>
</dbReference>
<dbReference type="PANTHER" id="PTHR11709:SF87">
    <property type="entry name" value="LACCASE"/>
    <property type="match status" value="1"/>
</dbReference>
<evidence type="ECO:0000256" key="11">
    <source>
        <dbReference type="ARBA" id="ARBA00023185"/>
    </source>
</evidence>
<evidence type="ECO:0000313" key="16">
    <source>
        <dbReference type="EMBL" id="KAK4462624.1"/>
    </source>
</evidence>
<dbReference type="EMBL" id="MU864969">
    <property type="protein sequence ID" value="KAK4462624.1"/>
    <property type="molecule type" value="Genomic_DNA"/>
</dbReference>
<keyword evidence="5" id="KW-0479">Metal-binding</keyword>
<comment type="catalytic activity">
    <reaction evidence="1">
        <text>4 hydroquinone + O2 = 4 benzosemiquinone + 2 H2O</text>
        <dbReference type="Rhea" id="RHEA:11276"/>
        <dbReference type="ChEBI" id="CHEBI:15377"/>
        <dbReference type="ChEBI" id="CHEBI:15379"/>
        <dbReference type="ChEBI" id="CHEBI:17594"/>
        <dbReference type="ChEBI" id="CHEBI:17977"/>
        <dbReference type="EC" id="1.10.3.2"/>
    </reaction>
</comment>
<dbReference type="AlphaFoldDB" id="A0AAV9HS27"/>
<dbReference type="GO" id="GO:0052716">
    <property type="term" value="F:hydroquinone:oxygen oxidoreductase activity"/>
    <property type="evidence" value="ECO:0007669"/>
    <property type="project" value="UniProtKB-EC"/>
</dbReference>
<dbReference type="FunFam" id="2.60.40.420:FF:000046">
    <property type="entry name" value="Multicopper oxidase"/>
    <property type="match status" value="1"/>
</dbReference>
<evidence type="ECO:0000256" key="6">
    <source>
        <dbReference type="ARBA" id="ARBA00022729"/>
    </source>
</evidence>
<dbReference type="GO" id="GO:0005507">
    <property type="term" value="F:copper ion binding"/>
    <property type="evidence" value="ECO:0007669"/>
    <property type="project" value="InterPro"/>
</dbReference>
<dbReference type="InterPro" id="IPR011707">
    <property type="entry name" value="Cu-oxidase-like_N"/>
</dbReference>
<dbReference type="Proteomes" id="UP001321749">
    <property type="component" value="Unassembled WGS sequence"/>
</dbReference>
<dbReference type="InterPro" id="IPR002355">
    <property type="entry name" value="Cu_oxidase_Cu_BS"/>
</dbReference>
<evidence type="ECO:0000259" key="13">
    <source>
        <dbReference type="Pfam" id="PF00394"/>
    </source>
</evidence>
<evidence type="ECO:0000256" key="5">
    <source>
        <dbReference type="ARBA" id="ARBA00022723"/>
    </source>
</evidence>
<dbReference type="InterPro" id="IPR001117">
    <property type="entry name" value="Cu-oxidase_2nd"/>
</dbReference>
<dbReference type="Pfam" id="PF00394">
    <property type="entry name" value="Cu-oxidase"/>
    <property type="match status" value="1"/>
</dbReference>
<evidence type="ECO:0000313" key="17">
    <source>
        <dbReference type="Proteomes" id="UP001321749"/>
    </source>
</evidence>
<dbReference type="FunFam" id="2.60.40.420:FF:000021">
    <property type="entry name" value="Extracellular dihydrogeodin oxidase/laccase"/>
    <property type="match status" value="1"/>
</dbReference>
<dbReference type="FunFam" id="2.60.40.420:FF:000045">
    <property type="entry name" value="Laccase 2"/>
    <property type="match status" value="1"/>
</dbReference>
<protein>
    <recommendedName>
        <fullName evidence="4">laccase</fullName>
        <ecNumber evidence="4">1.10.3.2</ecNumber>
    </recommendedName>
</protein>
<organism evidence="16 17">
    <name type="scientific">Cladorrhinum samala</name>
    <dbReference type="NCBI Taxonomy" id="585594"/>
    <lineage>
        <taxon>Eukaryota</taxon>
        <taxon>Fungi</taxon>
        <taxon>Dikarya</taxon>
        <taxon>Ascomycota</taxon>
        <taxon>Pezizomycotina</taxon>
        <taxon>Sordariomycetes</taxon>
        <taxon>Sordariomycetidae</taxon>
        <taxon>Sordariales</taxon>
        <taxon>Podosporaceae</taxon>
        <taxon>Cladorrhinum</taxon>
    </lineage>
</organism>
<dbReference type="EC" id="1.10.3.2" evidence="4"/>
<feature type="domain" description="Plastocyanin-like" evidence="14">
    <location>
        <begin position="444"/>
        <end position="578"/>
    </location>
</feature>
<dbReference type="PANTHER" id="PTHR11709">
    <property type="entry name" value="MULTI-COPPER OXIDASE"/>
    <property type="match status" value="1"/>
</dbReference>
<keyword evidence="10" id="KW-0325">Glycoprotein</keyword>
<comment type="cofactor">
    <cofactor evidence="2">
        <name>Cu cation</name>
        <dbReference type="ChEBI" id="CHEBI:23378"/>
    </cofactor>
</comment>
<name>A0AAV9HS27_9PEZI</name>
<dbReference type="InterPro" id="IPR033138">
    <property type="entry name" value="Cu_oxidase_CS"/>
</dbReference>
<dbReference type="Pfam" id="PF07731">
    <property type="entry name" value="Cu-oxidase_2"/>
    <property type="match status" value="1"/>
</dbReference>
<dbReference type="CDD" id="cd13854">
    <property type="entry name" value="CuRO_1_MaLCC_like"/>
    <property type="match status" value="1"/>
</dbReference>
<evidence type="ECO:0000256" key="10">
    <source>
        <dbReference type="ARBA" id="ARBA00023180"/>
    </source>
</evidence>
<dbReference type="PROSITE" id="PS00080">
    <property type="entry name" value="MULTICOPPER_OXIDASE2"/>
    <property type="match status" value="1"/>
</dbReference>
<keyword evidence="11" id="KW-0439">Lignin degradation</keyword>
<dbReference type="InterPro" id="IPR045087">
    <property type="entry name" value="Cu-oxidase_fam"/>
</dbReference>
<keyword evidence="6 12" id="KW-0732">Signal</keyword>
<evidence type="ECO:0000259" key="15">
    <source>
        <dbReference type="Pfam" id="PF07732"/>
    </source>
</evidence>
<dbReference type="PROSITE" id="PS00079">
    <property type="entry name" value="MULTICOPPER_OXIDASE1"/>
    <property type="match status" value="1"/>
</dbReference>
<evidence type="ECO:0000256" key="4">
    <source>
        <dbReference type="ARBA" id="ARBA00012297"/>
    </source>
</evidence>
<accession>A0AAV9HS27</accession>
<feature type="signal peptide" evidence="12">
    <location>
        <begin position="1"/>
        <end position="22"/>
    </location>
</feature>
<keyword evidence="8" id="KW-0186">Copper</keyword>
<gene>
    <name evidence="16" type="ORF">QBC42DRAFT_326534</name>
</gene>
<sequence>MKSFISVAALMMGILAPRGLFAAPPITSVQRDLGTRDLLAPLPVEARDSHLEPRQALTPPSCHTASNRACWGNFNINTDYEVNGPNTGVTRTYTLTLTEVDNWTGPDGVVKEKVMLVNGNILGPNIEANWGDNIQITVINNLRTNGTSIHWHGFHQKDTNLHDGANGITECPIPPKGGSRVYKFRAQQYGTSWYHSHFSAQYGNGVVGTIVVHGPASLPYDIDLGAFPLTDYYYRSADELVEITKNAGPPFSDNVLFKGLGKHPVTGAGQWANLTLTPGKRHRLRIINTSTENHFQVNLQNHTMTVIASDMVPVNAQTVDSLFLAVGQRYDVTIDANKTPGNYWFNVTFGGQALCGGSLNPAPAAIFHYAGAPGGLPTNRGVPPVDHQCLDLDNLTPVVQRTVPVNGFVKKPDNTLPVHLDLTGTPLFVWKVNGSAIDVDWSKPTIDYVLSQNTSYPPQANVITVNTVDQWTYWLVENDPDGAFALPHPMHLHGHDFVVLGRSPDVQPGSQQRFVFSAADLSRLRGNNPTRRDVTMLPAKGWVLIAFKSDNPGAWLFHCHIAWHVSGGLSVQYLERPNELRQRITPADRTMHDNNCNAWRAYWPTNPFPKGDSGLRKRSVGVSDEWMIKN</sequence>
<feature type="chain" id="PRO_5043810144" description="laccase" evidence="12">
    <location>
        <begin position="23"/>
        <end position="630"/>
    </location>
</feature>
<dbReference type="InterPro" id="IPR008972">
    <property type="entry name" value="Cupredoxin"/>
</dbReference>
<keyword evidence="7" id="KW-0560">Oxidoreductase</keyword>
<evidence type="ECO:0000256" key="2">
    <source>
        <dbReference type="ARBA" id="ARBA00001935"/>
    </source>
</evidence>
<evidence type="ECO:0000256" key="1">
    <source>
        <dbReference type="ARBA" id="ARBA00000349"/>
    </source>
</evidence>
<evidence type="ECO:0000256" key="7">
    <source>
        <dbReference type="ARBA" id="ARBA00023002"/>
    </source>
</evidence>
<keyword evidence="17" id="KW-1185">Reference proteome</keyword>
<keyword evidence="9" id="KW-1015">Disulfide bond</keyword>
<evidence type="ECO:0000256" key="12">
    <source>
        <dbReference type="SAM" id="SignalP"/>
    </source>
</evidence>
<dbReference type="CDD" id="cd13880">
    <property type="entry name" value="CuRO_2_MaLCC_like"/>
    <property type="match status" value="1"/>
</dbReference>
<evidence type="ECO:0000256" key="8">
    <source>
        <dbReference type="ARBA" id="ARBA00023008"/>
    </source>
</evidence>
<reference evidence="16" key="1">
    <citation type="journal article" date="2023" name="Mol. Phylogenet. Evol.">
        <title>Genome-scale phylogeny and comparative genomics of the fungal order Sordariales.</title>
        <authorList>
            <person name="Hensen N."/>
            <person name="Bonometti L."/>
            <person name="Westerberg I."/>
            <person name="Brannstrom I.O."/>
            <person name="Guillou S."/>
            <person name="Cros-Aarteil S."/>
            <person name="Calhoun S."/>
            <person name="Haridas S."/>
            <person name="Kuo A."/>
            <person name="Mondo S."/>
            <person name="Pangilinan J."/>
            <person name="Riley R."/>
            <person name="LaButti K."/>
            <person name="Andreopoulos B."/>
            <person name="Lipzen A."/>
            <person name="Chen C."/>
            <person name="Yan M."/>
            <person name="Daum C."/>
            <person name="Ng V."/>
            <person name="Clum A."/>
            <person name="Steindorff A."/>
            <person name="Ohm R.A."/>
            <person name="Martin F."/>
            <person name="Silar P."/>
            <person name="Natvig D.O."/>
            <person name="Lalanne C."/>
            <person name="Gautier V."/>
            <person name="Ament-Velasquez S.L."/>
            <person name="Kruys A."/>
            <person name="Hutchinson M.I."/>
            <person name="Powell A.J."/>
            <person name="Barry K."/>
            <person name="Miller A.N."/>
            <person name="Grigoriev I.V."/>
            <person name="Debuchy R."/>
            <person name="Gladieux P."/>
            <person name="Hiltunen Thoren M."/>
            <person name="Johannesson H."/>
        </authorList>
    </citation>
    <scope>NUCLEOTIDE SEQUENCE</scope>
    <source>
        <strain evidence="16">PSN324</strain>
    </source>
</reference>
<reference evidence="16" key="2">
    <citation type="submission" date="2023-06" db="EMBL/GenBank/DDBJ databases">
        <authorList>
            <consortium name="Lawrence Berkeley National Laboratory"/>
            <person name="Mondo S.J."/>
            <person name="Hensen N."/>
            <person name="Bonometti L."/>
            <person name="Westerberg I."/>
            <person name="Brannstrom I.O."/>
            <person name="Guillou S."/>
            <person name="Cros-Aarteil S."/>
            <person name="Calhoun S."/>
            <person name="Haridas S."/>
            <person name="Kuo A."/>
            <person name="Pangilinan J."/>
            <person name="Riley R."/>
            <person name="Labutti K."/>
            <person name="Andreopoulos B."/>
            <person name="Lipzen A."/>
            <person name="Chen C."/>
            <person name="Yanf M."/>
            <person name="Daum C."/>
            <person name="Ng V."/>
            <person name="Clum A."/>
            <person name="Steindorff A."/>
            <person name="Ohm R."/>
            <person name="Martin F."/>
            <person name="Silar P."/>
            <person name="Natvig D."/>
            <person name="Lalanne C."/>
            <person name="Gautier V."/>
            <person name="Ament-Velasquez S.L."/>
            <person name="Kruys A."/>
            <person name="Hutchinson M.I."/>
            <person name="Powell A.J."/>
            <person name="Barry K."/>
            <person name="Miller A.N."/>
            <person name="Grigoriev I.V."/>
            <person name="Debuchy R."/>
            <person name="Gladieux P."/>
            <person name="Thoren M.H."/>
            <person name="Johannesson H."/>
        </authorList>
    </citation>
    <scope>NUCLEOTIDE SEQUENCE</scope>
    <source>
        <strain evidence="16">PSN324</strain>
    </source>
</reference>
<dbReference type="SUPFAM" id="SSF49503">
    <property type="entry name" value="Cupredoxins"/>
    <property type="match status" value="3"/>
</dbReference>
<evidence type="ECO:0000256" key="3">
    <source>
        <dbReference type="ARBA" id="ARBA00010609"/>
    </source>
</evidence>
<feature type="domain" description="Plastocyanin-like" evidence="15">
    <location>
        <begin position="106"/>
        <end position="216"/>
    </location>
</feature>
<dbReference type="Pfam" id="PF07732">
    <property type="entry name" value="Cu-oxidase_3"/>
    <property type="match status" value="1"/>
</dbReference>
<dbReference type="CDD" id="cd13901">
    <property type="entry name" value="CuRO_3_MaLCC_like"/>
    <property type="match status" value="1"/>
</dbReference>
<comment type="similarity">
    <text evidence="3">Belongs to the multicopper oxidase family.</text>
</comment>
<proteinExistence type="inferred from homology"/>
<comment type="caution">
    <text evidence="16">The sequence shown here is derived from an EMBL/GenBank/DDBJ whole genome shotgun (WGS) entry which is preliminary data.</text>
</comment>
<dbReference type="InterPro" id="IPR011706">
    <property type="entry name" value="Cu-oxidase_C"/>
</dbReference>
<evidence type="ECO:0000259" key="14">
    <source>
        <dbReference type="Pfam" id="PF07731"/>
    </source>
</evidence>
<dbReference type="Gene3D" id="2.60.40.420">
    <property type="entry name" value="Cupredoxins - blue copper proteins"/>
    <property type="match status" value="3"/>
</dbReference>
<evidence type="ECO:0000256" key="9">
    <source>
        <dbReference type="ARBA" id="ARBA00023157"/>
    </source>
</evidence>
<feature type="domain" description="Plastocyanin-like" evidence="13">
    <location>
        <begin position="228"/>
        <end position="372"/>
    </location>
</feature>